<dbReference type="InterPro" id="IPR008271">
    <property type="entry name" value="Ser/Thr_kinase_AS"/>
</dbReference>
<evidence type="ECO:0000256" key="5">
    <source>
        <dbReference type="ARBA" id="ARBA00022840"/>
    </source>
</evidence>
<dbReference type="InterPro" id="IPR050494">
    <property type="entry name" value="Ser_Thr_dual-spec_kinase"/>
</dbReference>
<evidence type="ECO:0000256" key="2">
    <source>
        <dbReference type="ARBA" id="ARBA00022679"/>
    </source>
</evidence>
<organism evidence="9 10">
    <name type="scientific">Synchytrium microbalum</name>
    <dbReference type="NCBI Taxonomy" id="1806994"/>
    <lineage>
        <taxon>Eukaryota</taxon>
        <taxon>Fungi</taxon>
        <taxon>Fungi incertae sedis</taxon>
        <taxon>Chytridiomycota</taxon>
        <taxon>Chytridiomycota incertae sedis</taxon>
        <taxon>Chytridiomycetes</taxon>
        <taxon>Synchytriales</taxon>
        <taxon>Synchytriaceae</taxon>
        <taxon>Synchytrium</taxon>
    </lineage>
</organism>
<dbReference type="STRING" id="1806994.A0A507BZD6"/>
<dbReference type="InterPro" id="IPR000719">
    <property type="entry name" value="Prot_kinase_dom"/>
</dbReference>
<evidence type="ECO:0000256" key="6">
    <source>
        <dbReference type="PROSITE-ProRule" id="PRU10141"/>
    </source>
</evidence>
<keyword evidence="10" id="KW-1185">Reference proteome</keyword>
<keyword evidence="2" id="KW-0808">Transferase</keyword>
<comment type="caution">
    <text evidence="9">The sequence shown here is derived from an EMBL/GenBank/DDBJ whole genome shotgun (WGS) entry which is preliminary data.</text>
</comment>
<dbReference type="GO" id="GO:0004674">
    <property type="term" value="F:protein serine/threonine kinase activity"/>
    <property type="evidence" value="ECO:0007669"/>
    <property type="project" value="UniProtKB-KW"/>
</dbReference>
<protein>
    <recommendedName>
        <fullName evidence="8">Protein kinase domain-containing protein</fullName>
    </recommendedName>
</protein>
<dbReference type="EMBL" id="QEAO01000030">
    <property type="protein sequence ID" value="TPX32468.1"/>
    <property type="molecule type" value="Genomic_DNA"/>
</dbReference>
<evidence type="ECO:0000259" key="8">
    <source>
        <dbReference type="PROSITE" id="PS50011"/>
    </source>
</evidence>
<dbReference type="InterPro" id="IPR011009">
    <property type="entry name" value="Kinase-like_dom_sf"/>
</dbReference>
<dbReference type="PROSITE" id="PS00107">
    <property type="entry name" value="PROTEIN_KINASE_ATP"/>
    <property type="match status" value="1"/>
</dbReference>
<dbReference type="OrthoDB" id="9332038at2759"/>
<feature type="compositionally biased region" description="Polar residues" evidence="7">
    <location>
        <begin position="590"/>
        <end position="603"/>
    </location>
</feature>
<keyword evidence="4" id="KW-0418">Kinase</keyword>
<sequence>MTPEEKLDEKIRIDFISSDQIRSLSSSSATPRNTQRHRCQNDNAMDLDSPPPPSSKGKASATRPAPYRNYKTGPVYRLTKSLLQTYVHINDVYYEAANRRKRQIPPPVPVDPLRHPESPKKNKSSHSQPQLQRPPNEPATHNHGYDDENDDYIIHENETWNNRFKIIRLLGRGSFGQVVEAHDLHQGGNDNRVAIKIIKNRRSFKAQALIEVRILEYLNAADPDDSKNIVRMNESFMHRGHLCLVYEMLSLNLYELLKSEGLRGLSLGLVRRFAAQILLALSFLSRPNVQVVHCDMKPENILLRDHQNKGSALKVIDFGSSCFINERAYSYIQSRFYRSPEVILGAPYGCPIDVWSLGCILMELLTGTPIFPGTSEHDQLLLISRLLGPLPSSLVSSGQREKVAKLVTRNPDGTYSVVPLRNSNSTGGSATRAATGGLVGGRPGQEQPTKTLWDVVKERVYDDAYRMADPEAPSVKTSSSQPTASIQDYAKFTDLLARMLEYDSSLRIRPDEALQHAFFKPCFDQAVNTNWTHHPSLGQPLHPTYAVAAEPNDVGCIRASSMTTATTPPPAGSGIPVAVTNSNNSNHSSQTKPTISLPSQQSHAPPVSSIVTALPIKGGTVAASQQEVPKSETKRQRNSNARTNNTRTYNTRSHSDPPVALVETRTSSSSTTVTSTRSRTRRAGLGGLAGSRD</sequence>
<feature type="compositionally biased region" description="Low complexity" evidence="7">
    <location>
        <begin position="423"/>
        <end position="436"/>
    </location>
</feature>
<dbReference type="Pfam" id="PF00069">
    <property type="entry name" value="Pkinase"/>
    <property type="match status" value="1"/>
</dbReference>
<dbReference type="PROSITE" id="PS50011">
    <property type="entry name" value="PROTEIN_KINASE_DOM"/>
    <property type="match status" value="1"/>
</dbReference>
<dbReference type="SMART" id="SM00220">
    <property type="entry name" value="S_TKc"/>
    <property type="match status" value="1"/>
</dbReference>
<dbReference type="PROSITE" id="PS00108">
    <property type="entry name" value="PROTEIN_KINASE_ST"/>
    <property type="match status" value="1"/>
</dbReference>
<feature type="compositionally biased region" description="Low complexity" evidence="7">
    <location>
        <begin position="638"/>
        <end position="652"/>
    </location>
</feature>
<dbReference type="Proteomes" id="UP000319731">
    <property type="component" value="Unassembled WGS sequence"/>
</dbReference>
<evidence type="ECO:0000256" key="4">
    <source>
        <dbReference type="ARBA" id="ARBA00022777"/>
    </source>
</evidence>
<reference evidence="9 10" key="1">
    <citation type="journal article" date="2019" name="Sci. Rep.">
        <title>Comparative genomics of chytrid fungi reveal insights into the obligate biotrophic and pathogenic lifestyle of Synchytrium endobioticum.</title>
        <authorList>
            <person name="van de Vossenberg B.T.L.H."/>
            <person name="Warris S."/>
            <person name="Nguyen H.D.T."/>
            <person name="van Gent-Pelzer M.P.E."/>
            <person name="Joly D.L."/>
            <person name="van de Geest H.C."/>
            <person name="Bonants P.J.M."/>
            <person name="Smith D.S."/>
            <person name="Levesque C.A."/>
            <person name="van der Lee T.A.J."/>
        </authorList>
    </citation>
    <scope>NUCLEOTIDE SEQUENCE [LARGE SCALE GENOMIC DNA]</scope>
    <source>
        <strain evidence="9 10">JEL517</strain>
    </source>
</reference>
<feature type="region of interest" description="Disordered" evidence="7">
    <location>
        <begin position="100"/>
        <end position="149"/>
    </location>
</feature>
<dbReference type="GO" id="GO:0005524">
    <property type="term" value="F:ATP binding"/>
    <property type="evidence" value="ECO:0007669"/>
    <property type="project" value="UniProtKB-UniRule"/>
</dbReference>
<dbReference type="SUPFAM" id="SSF56112">
    <property type="entry name" value="Protein kinase-like (PK-like)"/>
    <property type="match status" value="1"/>
</dbReference>
<dbReference type="RefSeq" id="XP_031023676.1">
    <property type="nucleotide sequence ID" value="XM_031170414.1"/>
</dbReference>
<feature type="region of interest" description="Disordered" evidence="7">
    <location>
        <begin position="563"/>
        <end position="606"/>
    </location>
</feature>
<feature type="compositionally biased region" description="Low complexity" evidence="7">
    <location>
        <begin position="664"/>
        <end position="677"/>
    </location>
</feature>
<dbReference type="GeneID" id="42005711"/>
<name>A0A507BZD6_9FUNG</name>
<dbReference type="AlphaFoldDB" id="A0A507BZD6"/>
<evidence type="ECO:0000256" key="1">
    <source>
        <dbReference type="ARBA" id="ARBA00022527"/>
    </source>
</evidence>
<dbReference type="Gene3D" id="3.30.200.20">
    <property type="entry name" value="Phosphorylase Kinase, domain 1"/>
    <property type="match status" value="1"/>
</dbReference>
<evidence type="ECO:0000256" key="7">
    <source>
        <dbReference type="SAM" id="MobiDB-lite"/>
    </source>
</evidence>
<accession>A0A507BZD6</accession>
<proteinExistence type="predicted"/>
<keyword evidence="3 6" id="KW-0547">Nucleotide-binding</keyword>
<feature type="domain" description="Protein kinase" evidence="8">
    <location>
        <begin position="164"/>
        <end position="519"/>
    </location>
</feature>
<feature type="region of interest" description="Disordered" evidence="7">
    <location>
        <begin position="620"/>
        <end position="693"/>
    </location>
</feature>
<dbReference type="InterPro" id="IPR017441">
    <property type="entry name" value="Protein_kinase_ATP_BS"/>
</dbReference>
<evidence type="ECO:0000256" key="3">
    <source>
        <dbReference type="ARBA" id="ARBA00022741"/>
    </source>
</evidence>
<evidence type="ECO:0000313" key="10">
    <source>
        <dbReference type="Proteomes" id="UP000319731"/>
    </source>
</evidence>
<feature type="region of interest" description="Disordered" evidence="7">
    <location>
        <begin position="21"/>
        <end position="71"/>
    </location>
</feature>
<gene>
    <name evidence="9" type="ORF">SmJEL517_g04486</name>
</gene>
<evidence type="ECO:0000313" key="9">
    <source>
        <dbReference type="EMBL" id="TPX32468.1"/>
    </source>
</evidence>
<feature type="compositionally biased region" description="Gly residues" evidence="7">
    <location>
        <begin position="684"/>
        <end position="693"/>
    </location>
</feature>
<feature type="binding site" evidence="6">
    <location>
        <position position="196"/>
    </location>
    <ligand>
        <name>ATP</name>
        <dbReference type="ChEBI" id="CHEBI:30616"/>
    </ligand>
</feature>
<keyword evidence="1" id="KW-0723">Serine/threonine-protein kinase</keyword>
<dbReference type="Gene3D" id="1.10.510.10">
    <property type="entry name" value="Transferase(Phosphotransferase) domain 1"/>
    <property type="match status" value="1"/>
</dbReference>
<dbReference type="PANTHER" id="PTHR24058">
    <property type="entry name" value="DUAL SPECIFICITY PROTEIN KINASE"/>
    <property type="match status" value="1"/>
</dbReference>
<dbReference type="PANTHER" id="PTHR24058:SF28">
    <property type="entry name" value="SERINE_THREONINE-PROTEIN KINASE MINIBRAIN"/>
    <property type="match status" value="1"/>
</dbReference>
<feature type="region of interest" description="Disordered" evidence="7">
    <location>
        <begin position="421"/>
        <end position="448"/>
    </location>
</feature>
<keyword evidence="5 6" id="KW-0067">ATP-binding</keyword>